<dbReference type="Proteomes" id="UP000762676">
    <property type="component" value="Unassembled WGS sequence"/>
</dbReference>
<gene>
    <name evidence="1" type="ORF">ElyMa_004287900</name>
</gene>
<protein>
    <submittedName>
        <fullName evidence="1">Uncharacterized protein</fullName>
    </submittedName>
</protein>
<organism evidence="1 2">
    <name type="scientific">Elysia marginata</name>
    <dbReference type="NCBI Taxonomy" id="1093978"/>
    <lineage>
        <taxon>Eukaryota</taxon>
        <taxon>Metazoa</taxon>
        <taxon>Spiralia</taxon>
        <taxon>Lophotrochozoa</taxon>
        <taxon>Mollusca</taxon>
        <taxon>Gastropoda</taxon>
        <taxon>Heterobranchia</taxon>
        <taxon>Euthyneura</taxon>
        <taxon>Panpulmonata</taxon>
        <taxon>Sacoglossa</taxon>
        <taxon>Placobranchoidea</taxon>
        <taxon>Plakobranchidae</taxon>
        <taxon>Elysia</taxon>
    </lineage>
</organism>
<accession>A0AAV4GX73</accession>
<sequence>MLPPTARVQPPDTNFMSVAYRGLEATRRGLSSANSTSEQGCHRTLTQILRARGVCWSRCCYMRHKSSKTCRSTNLFHILPATNRTSAAV</sequence>
<evidence type="ECO:0000313" key="1">
    <source>
        <dbReference type="EMBL" id="GFR89770.1"/>
    </source>
</evidence>
<keyword evidence="2" id="KW-1185">Reference proteome</keyword>
<reference evidence="1 2" key="1">
    <citation type="journal article" date="2021" name="Elife">
        <title>Chloroplast acquisition without the gene transfer in kleptoplastic sea slugs, Plakobranchus ocellatus.</title>
        <authorList>
            <person name="Maeda T."/>
            <person name="Takahashi S."/>
            <person name="Yoshida T."/>
            <person name="Shimamura S."/>
            <person name="Takaki Y."/>
            <person name="Nagai Y."/>
            <person name="Toyoda A."/>
            <person name="Suzuki Y."/>
            <person name="Arimoto A."/>
            <person name="Ishii H."/>
            <person name="Satoh N."/>
            <person name="Nishiyama T."/>
            <person name="Hasebe M."/>
            <person name="Maruyama T."/>
            <person name="Minagawa J."/>
            <person name="Obokata J."/>
            <person name="Shigenobu S."/>
        </authorList>
    </citation>
    <scope>NUCLEOTIDE SEQUENCE [LARGE SCALE GENOMIC DNA]</scope>
</reference>
<dbReference type="AlphaFoldDB" id="A0AAV4GX73"/>
<proteinExistence type="predicted"/>
<evidence type="ECO:0000313" key="2">
    <source>
        <dbReference type="Proteomes" id="UP000762676"/>
    </source>
</evidence>
<comment type="caution">
    <text evidence="1">The sequence shown here is derived from an EMBL/GenBank/DDBJ whole genome shotgun (WGS) entry which is preliminary data.</text>
</comment>
<name>A0AAV4GX73_9GAST</name>
<dbReference type="EMBL" id="BMAT01008636">
    <property type="protein sequence ID" value="GFR89770.1"/>
    <property type="molecule type" value="Genomic_DNA"/>
</dbReference>